<evidence type="ECO:0000256" key="1">
    <source>
        <dbReference type="ARBA" id="ARBA00008069"/>
    </source>
</evidence>
<evidence type="ECO:0000256" key="4">
    <source>
        <dbReference type="ARBA" id="ARBA00022840"/>
    </source>
</evidence>
<dbReference type="GO" id="GO:0006412">
    <property type="term" value="P:translation"/>
    <property type="evidence" value="ECO:0007669"/>
    <property type="project" value="UniProtKB-UniRule"/>
</dbReference>
<dbReference type="InterPro" id="IPR020556">
    <property type="entry name" value="Amidase_CS"/>
</dbReference>
<comment type="catalytic activity">
    <reaction evidence="6 7">
        <text>L-glutamyl-tRNA(Gln) + L-glutamine + ATP + H2O = L-glutaminyl-tRNA(Gln) + L-glutamate + ADP + phosphate + H(+)</text>
        <dbReference type="Rhea" id="RHEA:17521"/>
        <dbReference type="Rhea" id="RHEA-COMP:9681"/>
        <dbReference type="Rhea" id="RHEA-COMP:9684"/>
        <dbReference type="ChEBI" id="CHEBI:15377"/>
        <dbReference type="ChEBI" id="CHEBI:15378"/>
        <dbReference type="ChEBI" id="CHEBI:29985"/>
        <dbReference type="ChEBI" id="CHEBI:30616"/>
        <dbReference type="ChEBI" id="CHEBI:43474"/>
        <dbReference type="ChEBI" id="CHEBI:58359"/>
        <dbReference type="ChEBI" id="CHEBI:78520"/>
        <dbReference type="ChEBI" id="CHEBI:78521"/>
        <dbReference type="ChEBI" id="CHEBI:456216"/>
        <dbReference type="EC" id="6.3.5.7"/>
    </reaction>
</comment>
<reference evidence="9 10" key="1">
    <citation type="journal article" date="2016" name="Nat. Commun.">
        <title>Thousands of microbial genomes shed light on interconnected biogeochemical processes in an aquifer system.</title>
        <authorList>
            <person name="Anantharaman K."/>
            <person name="Brown C.T."/>
            <person name="Hug L.A."/>
            <person name="Sharon I."/>
            <person name="Castelle C.J."/>
            <person name="Probst A.J."/>
            <person name="Thomas B.C."/>
            <person name="Singh A."/>
            <person name="Wilkins M.J."/>
            <person name="Karaoz U."/>
            <person name="Brodie E.L."/>
            <person name="Williams K.H."/>
            <person name="Hubbard S.S."/>
            <person name="Banfield J.F."/>
        </authorList>
    </citation>
    <scope>NUCLEOTIDE SEQUENCE [LARGE SCALE GENOMIC DNA]</scope>
</reference>
<dbReference type="EC" id="6.3.5.7" evidence="7"/>
<keyword evidence="4 7" id="KW-0067">ATP-binding</keyword>
<evidence type="ECO:0000256" key="6">
    <source>
        <dbReference type="ARBA" id="ARBA00047407"/>
    </source>
</evidence>
<evidence type="ECO:0000313" key="9">
    <source>
        <dbReference type="EMBL" id="OGF80770.1"/>
    </source>
</evidence>
<dbReference type="EMBL" id="MFID01000029">
    <property type="protein sequence ID" value="OGF80770.1"/>
    <property type="molecule type" value="Genomic_DNA"/>
</dbReference>
<dbReference type="GO" id="GO:0050567">
    <property type="term" value="F:glutaminyl-tRNA synthase (glutamine-hydrolyzing) activity"/>
    <property type="evidence" value="ECO:0007669"/>
    <property type="project" value="UniProtKB-UniRule"/>
</dbReference>
<feature type="active site" description="Charge relay system" evidence="7">
    <location>
        <position position="158"/>
    </location>
</feature>
<keyword evidence="3 7" id="KW-0547">Nucleotide-binding</keyword>
<name>A0A1F5WYR4_9BACT</name>
<evidence type="ECO:0000256" key="7">
    <source>
        <dbReference type="HAMAP-Rule" id="MF_00120"/>
    </source>
</evidence>
<dbReference type="SUPFAM" id="SSF75304">
    <property type="entry name" value="Amidase signature (AS) enzymes"/>
    <property type="match status" value="1"/>
</dbReference>
<comment type="caution">
    <text evidence="9">The sequence shown here is derived from an EMBL/GenBank/DDBJ whole genome shotgun (WGS) entry which is preliminary data.</text>
</comment>
<dbReference type="GO" id="GO:0005524">
    <property type="term" value="F:ATP binding"/>
    <property type="evidence" value="ECO:0007669"/>
    <property type="project" value="UniProtKB-KW"/>
</dbReference>
<dbReference type="Gene3D" id="3.90.1300.10">
    <property type="entry name" value="Amidase signature (AS) domain"/>
    <property type="match status" value="1"/>
</dbReference>
<evidence type="ECO:0000256" key="5">
    <source>
        <dbReference type="ARBA" id="ARBA00022917"/>
    </source>
</evidence>
<protein>
    <recommendedName>
        <fullName evidence="7">Glutamyl-tRNA(Gln) amidotransferase subunit A</fullName>
        <shortName evidence="7">Glu-ADT subunit A</shortName>
        <ecNumber evidence="7">6.3.5.7</ecNumber>
    </recommendedName>
</protein>
<comment type="subunit">
    <text evidence="7">Heterotrimer of A, B and C subunits.</text>
</comment>
<dbReference type="PROSITE" id="PS00571">
    <property type="entry name" value="AMIDASES"/>
    <property type="match status" value="1"/>
</dbReference>
<dbReference type="PANTHER" id="PTHR11895">
    <property type="entry name" value="TRANSAMIDASE"/>
    <property type="match status" value="1"/>
</dbReference>
<comment type="similarity">
    <text evidence="1 7">Belongs to the amidase family. GatA subfamily.</text>
</comment>
<dbReference type="Proteomes" id="UP000178114">
    <property type="component" value="Unassembled WGS sequence"/>
</dbReference>
<evidence type="ECO:0000313" key="10">
    <source>
        <dbReference type="Proteomes" id="UP000178114"/>
    </source>
</evidence>
<keyword evidence="2 7" id="KW-0436">Ligase</keyword>
<feature type="active site" description="Charge relay system" evidence="7">
    <location>
        <position position="83"/>
    </location>
</feature>
<evidence type="ECO:0000256" key="3">
    <source>
        <dbReference type="ARBA" id="ARBA00022741"/>
    </source>
</evidence>
<feature type="active site" description="Acyl-ester intermediate" evidence="7">
    <location>
        <position position="182"/>
    </location>
</feature>
<comment type="function">
    <text evidence="7">Allows the formation of correctly charged Gln-tRNA(Gln) through the transamidation of misacylated Glu-tRNA(Gln) in organisms which lack glutaminyl-tRNA synthetase. The reaction takes place in the presence of glutamine and ATP through an activated gamma-phospho-Glu-tRNA(Gln).</text>
</comment>
<dbReference type="STRING" id="1798351.A2930_02480"/>
<sequence length="481" mass="52148">MNIAEFHDALKNKKTSVREVTISYLEKIKKASPVGLWPRENAGLNAYLEVFEKEATARAEDLDKRIAEGEKITRLMGVPIAVKDNILIQGHTASAASKILENYTASYDAFVIEKLKKAGAIFLGRTNMDEFAMGSSTENSAYGVVKNPHDPERVAGGSSGGSAAAVAAGMAMGALGSETGGSIRQPSAFCGTVGLKTTYGAVSRSGLMAMASSLDQIGPVAMTVEDTKKIFNVIAGKDELDATSTELGGPTANGRTDRQVAKIGVPREYFGDGLDPRIKKTIDGVIEKLGKNYEIVEISLPYTKYALACYYIIVPAEVSSNMARYDGIRYGARKEGKDLLEVYKKSRGEGIGLEVRRRILLGTYVLSHGYYDAYYTKAQKVRSLIKKDFDNAFVKVDVILAPTTPTLPFKIGEKAKDPLSMYLSDIYTIPVNLAGIPALSLPVGWAEESGKKLPVGMQIIAPHFEEVKLFELGKIIESWTK</sequence>
<organism evidence="9 10">
    <name type="scientific">Candidatus Giovannonibacteria bacterium RIFCSPLOWO2_01_FULL_45_34</name>
    <dbReference type="NCBI Taxonomy" id="1798351"/>
    <lineage>
        <taxon>Bacteria</taxon>
        <taxon>Candidatus Giovannoniibacteriota</taxon>
    </lineage>
</organism>
<dbReference type="InterPro" id="IPR004412">
    <property type="entry name" value="GatA"/>
</dbReference>
<dbReference type="NCBIfam" id="TIGR00132">
    <property type="entry name" value="gatA"/>
    <property type="match status" value="1"/>
</dbReference>
<feature type="domain" description="Amidase" evidence="8">
    <location>
        <begin position="41"/>
        <end position="469"/>
    </location>
</feature>
<dbReference type="InterPro" id="IPR036928">
    <property type="entry name" value="AS_sf"/>
</dbReference>
<accession>A0A1F5WYR4</accession>
<evidence type="ECO:0000256" key="2">
    <source>
        <dbReference type="ARBA" id="ARBA00022598"/>
    </source>
</evidence>
<evidence type="ECO:0000259" key="8">
    <source>
        <dbReference type="Pfam" id="PF01425"/>
    </source>
</evidence>
<proteinExistence type="inferred from homology"/>
<dbReference type="GO" id="GO:0030956">
    <property type="term" value="C:glutamyl-tRNA(Gln) amidotransferase complex"/>
    <property type="evidence" value="ECO:0007669"/>
    <property type="project" value="InterPro"/>
</dbReference>
<dbReference type="AlphaFoldDB" id="A0A1F5WYR4"/>
<dbReference type="Pfam" id="PF01425">
    <property type="entry name" value="Amidase"/>
    <property type="match status" value="1"/>
</dbReference>
<dbReference type="HAMAP" id="MF_00120">
    <property type="entry name" value="GatA"/>
    <property type="match status" value="1"/>
</dbReference>
<dbReference type="InterPro" id="IPR023631">
    <property type="entry name" value="Amidase_dom"/>
</dbReference>
<dbReference type="InterPro" id="IPR000120">
    <property type="entry name" value="Amidase"/>
</dbReference>
<keyword evidence="5 7" id="KW-0648">Protein biosynthesis</keyword>
<gene>
    <name evidence="7" type="primary">gatA</name>
    <name evidence="9" type="ORF">A2930_02480</name>
</gene>
<dbReference type="PANTHER" id="PTHR11895:SF151">
    <property type="entry name" value="GLUTAMYL-TRNA(GLN) AMIDOTRANSFERASE SUBUNIT A"/>
    <property type="match status" value="1"/>
</dbReference>